<reference evidence="1" key="1">
    <citation type="submission" date="2020-07" db="EMBL/GenBank/DDBJ databases">
        <title>Multicomponent nature underlies the extraordinary mechanical properties of spider dragline silk.</title>
        <authorList>
            <person name="Kono N."/>
            <person name="Nakamura H."/>
            <person name="Mori M."/>
            <person name="Yoshida Y."/>
            <person name="Ohtoshi R."/>
            <person name="Malay A.D."/>
            <person name="Moran D.A.P."/>
            <person name="Tomita M."/>
            <person name="Numata K."/>
            <person name="Arakawa K."/>
        </authorList>
    </citation>
    <scope>NUCLEOTIDE SEQUENCE</scope>
</reference>
<sequence length="95" mass="10856">MEACLKVQIFMDSFKPLFCCVMDAFSAQRRYPAVHGQVDCIVERDMHCWKPIPLCPGIKHCIVILKSPLLSSDRLKHSLLNNEWDRAGMARKVAP</sequence>
<evidence type="ECO:0000313" key="1">
    <source>
        <dbReference type="EMBL" id="GFR20660.1"/>
    </source>
</evidence>
<proteinExistence type="predicted"/>
<evidence type="ECO:0000313" key="2">
    <source>
        <dbReference type="Proteomes" id="UP000887116"/>
    </source>
</evidence>
<protein>
    <submittedName>
        <fullName evidence="1">Uncharacterized protein</fullName>
    </submittedName>
</protein>
<name>A0A8X6HEN3_TRICU</name>
<accession>A0A8X6HEN3</accession>
<organism evidence="1 2">
    <name type="scientific">Trichonephila clavata</name>
    <name type="common">Joro spider</name>
    <name type="synonym">Nephila clavata</name>
    <dbReference type="NCBI Taxonomy" id="2740835"/>
    <lineage>
        <taxon>Eukaryota</taxon>
        <taxon>Metazoa</taxon>
        <taxon>Ecdysozoa</taxon>
        <taxon>Arthropoda</taxon>
        <taxon>Chelicerata</taxon>
        <taxon>Arachnida</taxon>
        <taxon>Araneae</taxon>
        <taxon>Araneomorphae</taxon>
        <taxon>Entelegynae</taxon>
        <taxon>Araneoidea</taxon>
        <taxon>Nephilidae</taxon>
        <taxon>Trichonephila</taxon>
    </lineage>
</organism>
<dbReference type="AlphaFoldDB" id="A0A8X6HEN3"/>
<keyword evidence="2" id="KW-1185">Reference proteome</keyword>
<dbReference type="Proteomes" id="UP000887116">
    <property type="component" value="Unassembled WGS sequence"/>
</dbReference>
<gene>
    <name evidence="1" type="ORF">TNCT_403511</name>
</gene>
<comment type="caution">
    <text evidence="1">The sequence shown here is derived from an EMBL/GenBank/DDBJ whole genome shotgun (WGS) entry which is preliminary data.</text>
</comment>
<dbReference type="EMBL" id="BMAO01018087">
    <property type="protein sequence ID" value="GFR20660.1"/>
    <property type="molecule type" value="Genomic_DNA"/>
</dbReference>